<evidence type="ECO:0000313" key="2">
    <source>
        <dbReference type="EMBL" id="CAP22504.2"/>
    </source>
</evidence>
<dbReference type="Pfam" id="PF10327">
    <property type="entry name" value="7TM_GPCR_Sri"/>
    <property type="match status" value="2"/>
</dbReference>
<dbReference type="InParanoid" id="A8WPU6"/>
<feature type="transmembrane region" description="Helical" evidence="1">
    <location>
        <begin position="157"/>
        <end position="176"/>
    </location>
</feature>
<feature type="transmembrane region" description="Helical" evidence="1">
    <location>
        <begin position="12"/>
        <end position="32"/>
    </location>
</feature>
<gene>
    <name evidence="2 4" type="ORF">CBG01210</name>
    <name evidence="2" type="ORF">CBG_01210</name>
</gene>
<evidence type="ECO:0000313" key="3">
    <source>
        <dbReference type="Proteomes" id="UP000008549"/>
    </source>
</evidence>
<sequence length="485" mass="55873">MTSYELLILKYYYTLTPSILKLLMISHIDFTAPSWFVSYYYIIGAINVILNSYTLWLVVFKADKIDKFKYFLFSFQLSCLSVDFYITFLFQPQPLHPLPAGFCTGLLCSFFRCSTLMTIVLALIAFQLNAIFLCFLKKLLAFREMKRVGTNSHFPKILFGIFLIISCLDVTCMHFSGLDEDEELELVRTKYRTYEKQFLEVYDSLAVYDINVWWIALLSITVFGSAYCVPFYILSTYSMHKILADLSRNLSRINQKKQKLALISLVVQLIVLATAILPVGLLAILLMIEFNYAQIATRIELMVYCFHSTANAIALILTTPPFRRFTFFWTVKRKNYYTLNHLILVLVMISHIDFTAPSWFLSCLSVDFYITIRFQPQPLLPLPAGFSDLSRSISSVNQKKQKLALISLVVQLIVLATAILPVGLLATLLMIEFEYAQIATRIELMVYCFHSTANAIALILTTPPFRRFTFFWLVMKRTPVVVSIQ</sequence>
<keyword evidence="1" id="KW-1133">Transmembrane helix</keyword>
<keyword evidence="1" id="KW-0472">Membrane</keyword>
<name>A8WPU6_CAEBR</name>
<dbReference type="WormBase" id="CBG01210">
    <property type="protein sequence ID" value="CBP47432"/>
    <property type="gene ID" value="WBGene00024476"/>
</dbReference>
<protein>
    <submittedName>
        <fullName evidence="2">Protein CBG01210</fullName>
    </submittedName>
</protein>
<proteinExistence type="predicted"/>
<reference evidence="2 3" key="2">
    <citation type="journal article" date="2011" name="PLoS Genet.">
        <title>Caenorhabditis briggsae recombinant inbred line genotypes reveal inter-strain incompatibility and the evolution of recombination.</title>
        <authorList>
            <person name="Ross J.A."/>
            <person name="Koboldt D.C."/>
            <person name="Staisch J.E."/>
            <person name="Chamberlin H.M."/>
            <person name="Gupta B.P."/>
            <person name="Miller R.D."/>
            <person name="Baird S.E."/>
            <person name="Haag E.S."/>
        </authorList>
    </citation>
    <scope>NUCLEOTIDE SEQUENCE [LARGE SCALE GENOMIC DNA]</scope>
    <source>
        <strain evidence="2 3">AF16</strain>
    </source>
</reference>
<evidence type="ECO:0000256" key="1">
    <source>
        <dbReference type="SAM" id="Phobius"/>
    </source>
</evidence>
<dbReference type="AlphaFoldDB" id="A8WPU6"/>
<dbReference type="RefSeq" id="XP_045091771.1">
    <property type="nucleotide sequence ID" value="XM_045236966.1"/>
</dbReference>
<feature type="transmembrane region" description="Helical" evidence="1">
    <location>
        <begin position="444"/>
        <end position="465"/>
    </location>
</feature>
<dbReference type="KEGG" id="cbr:CBG_01210"/>
<keyword evidence="1" id="KW-0812">Transmembrane</keyword>
<dbReference type="eggNOG" id="KOG4297">
    <property type="taxonomic scope" value="Eukaryota"/>
</dbReference>
<keyword evidence="3" id="KW-1185">Reference proteome</keyword>
<dbReference type="PANTHER" id="PTHR45830:SF20">
    <property type="entry name" value="SERPENTINE RECEPTOR, CLASS I"/>
    <property type="match status" value="1"/>
</dbReference>
<feature type="transmembrane region" description="Helical" evidence="1">
    <location>
        <begin position="339"/>
        <end position="360"/>
    </location>
</feature>
<feature type="transmembrane region" description="Helical" evidence="1">
    <location>
        <begin position="38"/>
        <end position="58"/>
    </location>
</feature>
<dbReference type="GeneID" id="8577972"/>
<dbReference type="EMBL" id="HE601256">
    <property type="protein sequence ID" value="CAP22504.2"/>
    <property type="molecule type" value="Genomic_DNA"/>
</dbReference>
<feature type="transmembrane region" description="Helical" evidence="1">
    <location>
        <begin position="212"/>
        <end position="239"/>
    </location>
</feature>
<organism evidence="2 3">
    <name type="scientific">Caenorhabditis briggsae</name>
    <dbReference type="NCBI Taxonomy" id="6238"/>
    <lineage>
        <taxon>Eukaryota</taxon>
        <taxon>Metazoa</taxon>
        <taxon>Ecdysozoa</taxon>
        <taxon>Nematoda</taxon>
        <taxon>Chromadorea</taxon>
        <taxon>Rhabditida</taxon>
        <taxon>Rhabditina</taxon>
        <taxon>Rhabditomorpha</taxon>
        <taxon>Rhabditoidea</taxon>
        <taxon>Rhabditidae</taxon>
        <taxon>Peloderinae</taxon>
        <taxon>Caenorhabditis</taxon>
    </lineage>
</organism>
<feature type="transmembrane region" description="Helical" evidence="1">
    <location>
        <begin position="70"/>
        <end position="90"/>
    </location>
</feature>
<dbReference type="HOGENOM" id="CLU_562885_0_0_1"/>
<dbReference type="Proteomes" id="UP000008549">
    <property type="component" value="Unassembled WGS sequence"/>
</dbReference>
<evidence type="ECO:0000313" key="4">
    <source>
        <dbReference type="WormBase" id="CBG01210"/>
    </source>
</evidence>
<dbReference type="CTD" id="8577972"/>
<feature type="transmembrane region" description="Helical" evidence="1">
    <location>
        <begin position="404"/>
        <end position="432"/>
    </location>
</feature>
<reference evidence="2 3" key="1">
    <citation type="journal article" date="2003" name="PLoS Biol.">
        <title>The genome sequence of Caenorhabditis briggsae: a platform for comparative genomics.</title>
        <authorList>
            <person name="Stein L.D."/>
            <person name="Bao Z."/>
            <person name="Blasiar D."/>
            <person name="Blumenthal T."/>
            <person name="Brent M.R."/>
            <person name="Chen N."/>
            <person name="Chinwalla A."/>
            <person name="Clarke L."/>
            <person name="Clee C."/>
            <person name="Coghlan A."/>
            <person name="Coulson A."/>
            <person name="D'Eustachio P."/>
            <person name="Fitch D.H."/>
            <person name="Fulton L.A."/>
            <person name="Fulton R.E."/>
            <person name="Griffiths-Jones S."/>
            <person name="Harris T.W."/>
            <person name="Hillier L.W."/>
            <person name="Kamath R."/>
            <person name="Kuwabara P.E."/>
            <person name="Mardis E.R."/>
            <person name="Marra M.A."/>
            <person name="Miner T.L."/>
            <person name="Minx P."/>
            <person name="Mullikin J.C."/>
            <person name="Plumb R.W."/>
            <person name="Rogers J."/>
            <person name="Schein J.E."/>
            <person name="Sohrmann M."/>
            <person name="Spieth J."/>
            <person name="Stajich J.E."/>
            <person name="Wei C."/>
            <person name="Willey D."/>
            <person name="Wilson R.K."/>
            <person name="Durbin R."/>
            <person name="Waterston R.H."/>
        </authorList>
    </citation>
    <scope>NUCLEOTIDE SEQUENCE [LARGE SCALE GENOMIC DNA]</scope>
    <source>
        <strain evidence="2 3">AF16</strain>
    </source>
</reference>
<dbReference type="InterPro" id="IPR019429">
    <property type="entry name" value="7TM_GPCR_serpentine_rcpt_Sri"/>
</dbReference>
<feature type="transmembrane region" description="Helical" evidence="1">
    <location>
        <begin position="116"/>
        <end position="136"/>
    </location>
</feature>
<feature type="transmembrane region" description="Helical" evidence="1">
    <location>
        <begin position="299"/>
        <end position="318"/>
    </location>
</feature>
<accession>A8WPU6</accession>
<feature type="transmembrane region" description="Helical" evidence="1">
    <location>
        <begin position="260"/>
        <end position="287"/>
    </location>
</feature>
<dbReference type="PANTHER" id="PTHR45830">
    <property type="entry name" value="SERPENTINE RECEPTOR, CLASS I"/>
    <property type="match status" value="1"/>
</dbReference>